<evidence type="ECO:0000313" key="2">
    <source>
        <dbReference type="EMBL" id="MET3868263.1"/>
    </source>
</evidence>
<evidence type="ECO:0000256" key="1">
    <source>
        <dbReference type="SAM" id="MobiDB-lite"/>
    </source>
</evidence>
<feature type="region of interest" description="Disordered" evidence="1">
    <location>
        <begin position="98"/>
        <end position="121"/>
    </location>
</feature>
<sequence>MTSPSMIHAARRAPDALEHVIRMVRVMQDRTTGPEEACTMAHLFQAGFTEAQVHAYRDPARALMQGLPTGLRYNPPGRLAAKLALGRVPEIRAAFARRQAAERPTWSPPQVAERAPAEAAS</sequence>
<proteinExistence type="predicted"/>
<dbReference type="EMBL" id="JBEPNW010000002">
    <property type="protein sequence ID" value="MET3868263.1"/>
    <property type="molecule type" value="Genomic_DNA"/>
</dbReference>
<comment type="caution">
    <text evidence="2">The sequence shown here is derived from an EMBL/GenBank/DDBJ whole genome shotgun (WGS) entry which is preliminary data.</text>
</comment>
<reference evidence="2 3" key="1">
    <citation type="submission" date="2024-06" db="EMBL/GenBank/DDBJ databases">
        <title>Genomics of switchgrass bacterial isolates.</title>
        <authorList>
            <person name="Shade A."/>
        </authorList>
    </citation>
    <scope>NUCLEOTIDE SEQUENCE [LARGE SCALE GENOMIC DNA]</scope>
    <source>
        <strain evidence="2 3">PvP084</strain>
    </source>
</reference>
<protein>
    <submittedName>
        <fullName evidence="2">Uncharacterized protein</fullName>
    </submittedName>
</protein>
<accession>A0ABV2NPF1</accession>
<name>A0ABV2NPF1_9HYPH</name>
<dbReference type="Proteomes" id="UP001549119">
    <property type="component" value="Unassembled WGS sequence"/>
</dbReference>
<gene>
    <name evidence="2" type="ORF">ABIC20_005572</name>
</gene>
<keyword evidence="3" id="KW-1185">Reference proteome</keyword>
<dbReference type="RefSeq" id="WP_209650507.1">
    <property type="nucleotide sequence ID" value="NZ_JBEPNV010000001.1"/>
</dbReference>
<evidence type="ECO:0000313" key="3">
    <source>
        <dbReference type="Proteomes" id="UP001549119"/>
    </source>
</evidence>
<organism evidence="2 3">
    <name type="scientific">Methylobacterium radiotolerans</name>
    <dbReference type="NCBI Taxonomy" id="31998"/>
    <lineage>
        <taxon>Bacteria</taxon>
        <taxon>Pseudomonadati</taxon>
        <taxon>Pseudomonadota</taxon>
        <taxon>Alphaproteobacteria</taxon>
        <taxon>Hyphomicrobiales</taxon>
        <taxon>Methylobacteriaceae</taxon>
        <taxon>Methylobacterium</taxon>
    </lineage>
</organism>